<evidence type="ECO:0000256" key="6">
    <source>
        <dbReference type="SAM" id="Phobius"/>
    </source>
</evidence>
<dbReference type="FunFam" id="1.20.1070.10:FF:000073">
    <property type="entry name" value="Adhesion G-protein coupled receptor D1"/>
    <property type="match status" value="1"/>
</dbReference>
<keyword evidence="4 6" id="KW-0472">Membrane</keyword>
<feature type="transmembrane region" description="Helical" evidence="6">
    <location>
        <begin position="54"/>
        <end position="71"/>
    </location>
</feature>
<dbReference type="KEGG" id="spu:105446398"/>
<dbReference type="GO" id="GO:0004930">
    <property type="term" value="F:G protein-coupled receptor activity"/>
    <property type="evidence" value="ECO:0000318"/>
    <property type="project" value="GO_Central"/>
</dbReference>
<keyword evidence="9" id="KW-1185">Reference proteome</keyword>
<dbReference type="GeneID" id="105446398"/>
<feature type="compositionally biased region" description="Basic residues" evidence="5">
    <location>
        <begin position="406"/>
        <end position="416"/>
    </location>
</feature>
<dbReference type="InterPro" id="IPR017983">
    <property type="entry name" value="GPCR_2_secretin-like_CS"/>
</dbReference>
<comment type="subcellular location">
    <subcellularLocation>
        <location evidence="1">Membrane</location>
        <topology evidence="1">Multi-pass membrane protein</topology>
    </subcellularLocation>
</comment>
<dbReference type="OMA" id="NISRRCD"/>
<dbReference type="GO" id="GO:0007186">
    <property type="term" value="P:G protein-coupled receptor signaling pathway"/>
    <property type="evidence" value="ECO:0000318"/>
    <property type="project" value="GO_Central"/>
</dbReference>
<reference evidence="9" key="1">
    <citation type="submission" date="2015-02" db="EMBL/GenBank/DDBJ databases">
        <title>Genome sequencing for Strongylocentrotus purpuratus.</title>
        <authorList>
            <person name="Murali S."/>
            <person name="Liu Y."/>
            <person name="Vee V."/>
            <person name="English A."/>
            <person name="Wang M."/>
            <person name="Skinner E."/>
            <person name="Han Y."/>
            <person name="Muzny D.M."/>
            <person name="Worley K.C."/>
            <person name="Gibbs R.A."/>
        </authorList>
    </citation>
    <scope>NUCLEOTIDE SEQUENCE</scope>
</reference>
<evidence type="ECO:0000256" key="1">
    <source>
        <dbReference type="ARBA" id="ARBA00004141"/>
    </source>
</evidence>
<name>A0A7M7NPZ8_STRPU</name>
<dbReference type="OrthoDB" id="347083at2759"/>
<feature type="domain" description="G-protein coupled receptors family 2 profile 2" evidence="7">
    <location>
        <begin position="16"/>
        <end position="255"/>
    </location>
</feature>
<dbReference type="PROSITE" id="PS50261">
    <property type="entry name" value="G_PROTEIN_RECEP_F2_4"/>
    <property type="match status" value="1"/>
</dbReference>
<dbReference type="GO" id="GO:0007166">
    <property type="term" value="P:cell surface receptor signaling pathway"/>
    <property type="evidence" value="ECO:0007669"/>
    <property type="project" value="InterPro"/>
</dbReference>
<dbReference type="PANTHER" id="PTHR12011:SF471">
    <property type="entry name" value="G-PROTEIN COUPLED RECEPTORS FAMILY 2 PROFILE 2 DOMAIN-CONTAINING PROTEIN"/>
    <property type="match status" value="1"/>
</dbReference>
<feature type="transmembrane region" description="Helical" evidence="6">
    <location>
        <begin position="231"/>
        <end position="253"/>
    </location>
</feature>
<feature type="transmembrane region" description="Helical" evidence="6">
    <location>
        <begin position="119"/>
        <end position="140"/>
    </location>
</feature>
<dbReference type="GO" id="GO:0005886">
    <property type="term" value="C:plasma membrane"/>
    <property type="evidence" value="ECO:0000318"/>
    <property type="project" value="GO_Central"/>
</dbReference>
<dbReference type="Proteomes" id="UP000007110">
    <property type="component" value="Unassembled WGS sequence"/>
</dbReference>
<dbReference type="Pfam" id="PF00002">
    <property type="entry name" value="7tm_2"/>
    <property type="match status" value="1"/>
</dbReference>
<dbReference type="InterPro" id="IPR000832">
    <property type="entry name" value="GPCR_2_secretin-like"/>
</dbReference>
<dbReference type="InterPro" id="IPR017981">
    <property type="entry name" value="GPCR_2-like_7TM"/>
</dbReference>
<dbReference type="InParanoid" id="A0A7M7NPZ8"/>
<sequence>MQVVEYEIPAVHQTALKWLTYVGCSISILALVLTIFTFTYLGSLKSDRTFIHKNLVVALMISDLLFIAGVGETKIKIACKVIAILLHFFYLSVFSWMLTEGLHLYNMVVRVFGSETSRWKVYSLLGWGIPVLVVGITTAIDHDGYGSDGGCWLIVERGFIWAFVGPAVGIIVVNMAVMCMVVKIIIQATNVKAGSSKEQAKAGVKGAIFLLPLLGLTWAFGLMAINSDTVIFQYLFTIFNSLQGFFVFFFHCLMNSEVRQAWRLKRKQIMLSRGEFIDSNAISAHLGLNATGSSGQCDLNCVDYVIDPEDIRTSNLSNTQGSSRRDKEKTSRSNVQDIKLTGASDPSRGPVTRPRKRRPQPVLRCETPIEESIPGAILEDTDVMEEVRVTHRIIENDDWTVEEKRHVTRKMMKKKPSTNQSEPRDGVSHGNDASADYTGPAQPAYATRKGPQYPAPGQSDGNEALVRTPPTNDNKDEPSNGSIDLAIKNALFNGAGYTQYSKGNGKGKLPVAKGANSRVDLPDLPGSSRMDHPSPTSSNAEGDSDDGADF</sequence>
<dbReference type="PANTHER" id="PTHR12011">
    <property type="entry name" value="ADHESION G-PROTEIN COUPLED RECEPTOR"/>
    <property type="match status" value="1"/>
</dbReference>
<dbReference type="Gene3D" id="1.20.1070.10">
    <property type="entry name" value="Rhodopsin 7-helix transmembrane proteins"/>
    <property type="match status" value="1"/>
</dbReference>
<feature type="region of interest" description="Disordered" evidence="5">
    <location>
        <begin position="498"/>
        <end position="550"/>
    </location>
</feature>
<keyword evidence="3 6" id="KW-1133">Transmembrane helix</keyword>
<feature type="transmembrane region" description="Helical" evidence="6">
    <location>
        <begin position="207"/>
        <end position="225"/>
    </location>
</feature>
<evidence type="ECO:0000256" key="2">
    <source>
        <dbReference type="ARBA" id="ARBA00022692"/>
    </source>
</evidence>
<evidence type="ECO:0000313" key="9">
    <source>
        <dbReference type="Proteomes" id="UP000007110"/>
    </source>
</evidence>
<evidence type="ECO:0000256" key="5">
    <source>
        <dbReference type="SAM" id="MobiDB-lite"/>
    </source>
</evidence>
<proteinExistence type="predicted"/>
<feature type="transmembrane region" description="Helical" evidence="6">
    <location>
        <begin position="18"/>
        <end position="42"/>
    </location>
</feature>
<dbReference type="RefSeq" id="XP_030839720.1">
    <property type="nucleotide sequence ID" value="XM_030983860.1"/>
</dbReference>
<evidence type="ECO:0000256" key="3">
    <source>
        <dbReference type="ARBA" id="ARBA00022989"/>
    </source>
</evidence>
<dbReference type="EnsemblMetazoa" id="XM_030983860">
    <property type="protein sequence ID" value="XP_030839720"/>
    <property type="gene ID" value="LOC105446398"/>
</dbReference>
<dbReference type="AlphaFoldDB" id="A0A7M7NPZ8"/>
<evidence type="ECO:0000259" key="7">
    <source>
        <dbReference type="PROSITE" id="PS50261"/>
    </source>
</evidence>
<feature type="transmembrane region" description="Helical" evidence="6">
    <location>
        <begin position="160"/>
        <end position="186"/>
    </location>
</feature>
<keyword evidence="2 6" id="KW-0812">Transmembrane</keyword>
<feature type="region of interest" description="Disordered" evidence="5">
    <location>
        <begin position="404"/>
        <end position="482"/>
    </location>
</feature>
<organism evidence="8 9">
    <name type="scientific">Strongylocentrotus purpuratus</name>
    <name type="common">Purple sea urchin</name>
    <dbReference type="NCBI Taxonomy" id="7668"/>
    <lineage>
        <taxon>Eukaryota</taxon>
        <taxon>Metazoa</taxon>
        <taxon>Echinodermata</taxon>
        <taxon>Eleutherozoa</taxon>
        <taxon>Echinozoa</taxon>
        <taxon>Echinoidea</taxon>
        <taxon>Euechinoidea</taxon>
        <taxon>Echinacea</taxon>
        <taxon>Camarodonta</taxon>
        <taxon>Echinidea</taxon>
        <taxon>Strongylocentrotidae</taxon>
        <taxon>Strongylocentrotus</taxon>
    </lineage>
</organism>
<dbReference type="PROSITE" id="PS00650">
    <property type="entry name" value="G_PROTEIN_RECEP_F2_2"/>
    <property type="match status" value="1"/>
</dbReference>
<reference evidence="8" key="2">
    <citation type="submission" date="2021-01" db="UniProtKB">
        <authorList>
            <consortium name="EnsemblMetazoa"/>
        </authorList>
    </citation>
    <scope>IDENTIFICATION</scope>
</reference>
<evidence type="ECO:0000313" key="8">
    <source>
        <dbReference type="EnsemblMetazoa" id="XP_030839720"/>
    </source>
</evidence>
<protein>
    <recommendedName>
        <fullName evidence="7">G-protein coupled receptors family 2 profile 2 domain-containing protein</fullName>
    </recommendedName>
</protein>
<dbReference type="CDD" id="cd15933">
    <property type="entry name" value="7tmB2_GPR133-like_Adhesion_V"/>
    <property type="match status" value="1"/>
</dbReference>
<dbReference type="PRINTS" id="PR00249">
    <property type="entry name" value="GPCRSECRETIN"/>
</dbReference>
<accession>A0A7M7NPZ8</accession>
<dbReference type="SUPFAM" id="SSF81321">
    <property type="entry name" value="Family A G protein-coupled receptor-like"/>
    <property type="match status" value="1"/>
</dbReference>
<evidence type="ECO:0000256" key="4">
    <source>
        <dbReference type="ARBA" id="ARBA00023136"/>
    </source>
</evidence>
<feature type="region of interest" description="Disordered" evidence="5">
    <location>
        <begin position="313"/>
        <end position="368"/>
    </location>
</feature>
<feature type="compositionally biased region" description="Polar residues" evidence="5">
    <location>
        <begin position="313"/>
        <end position="322"/>
    </location>
</feature>
<feature type="transmembrane region" description="Helical" evidence="6">
    <location>
        <begin position="77"/>
        <end position="98"/>
    </location>
</feature>